<organism evidence="1 2">
    <name type="scientific">Candidatus Protofrankia californiensis</name>
    <dbReference type="NCBI Taxonomy" id="1839754"/>
    <lineage>
        <taxon>Bacteria</taxon>
        <taxon>Bacillati</taxon>
        <taxon>Actinomycetota</taxon>
        <taxon>Actinomycetes</taxon>
        <taxon>Frankiales</taxon>
        <taxon>Frankiaceae</taxon>
        <taxon>Protofrankia</taxon>
    </lineage>
</organism>
<accession>A0A1C3NV92</accession>
<name>A0A1C3NV92_9ACTN</name>
<dbReference type="EMBL" id="FLUV01000507">
    <property type="protein sequence ID" value="SBW19311.1"/>
    <property type="molecule type" value="Genomic_DNA"/>
</dbReference>
<evidence type="ECO:0000313" key="2">
    <source>
        <dbReference type="Proteomes" id="UP000199013"/>
    </source>
</evidence>
<evidence type="ECO:0000313" key="1">
    <source>
        <dbReference type="EMBL" id="SBW19311.1"/>
    </source>
</evidence>
<protein>
    <submittedName>
        <fullName evidence="1">Uncharacterized protein</fullName>
    </submittedName>
</protein>
<gene>
    <name evidence="1" type="ORF">FDG2_1206</name>
</gene>
<dbReference type="AlphaFoldDB" id="A0A1C3NV92"/>
<dbReference type="Proteomes" id="UP000199013">
    <property type="component" value="Unassembled WGS sequence"/>
</dbReference>
<proteinExistence type="predicted"/>
<sequence length="40" mass="4438">MRVDAGRNTINITCRHVDVAVVSLSVRPRVSRWGDPVMCA</sequence>
<keyword evidence="2" id="KW-1185">Reference proteome</keyword>
<reference evidence="2" key="1">
    <citation type="submission" date="2016-02" db="EMBL/GenBank/DDBJ databases">
        <authorList>
            <person name="Wibberg D."/>
        </authorList>
    </citation>
    <scope>NUCLEOTIDE SEQUENCE [LARGE SCALE GENOMIC DNA]</scope>
</reference>